<proteinExistence type="inferred from homology"/>
<feature type="region of interest" description="Disordered" evidence="3">
    <location>
        <begin position="752"/>
        <end position="777"/>
    </location>
</feature>
<organism evidence="5 6">
    <name type="scientific">Talaromyces stipitatus (strain ATCC 10500 / CBS 375.48 / QM 6759 / NRRL 1006)</name>
    <name type="common">Penicillium stipitatum</name>
    <dbReference type="NCBI Taxonomy" id="441959"/>
    <lineage>
        <taxon>Eukaryota</taxon>
        <taxon>Fungi</taxon>
        <taxon>Dikarya</taxon>
        <taxon>Ascomycota</taxon>
        <taxon>Pezizomycotina</taxon>
        <taxon>Eurotiomycetes</taxon>
        <taxon>Eurotiomycetidae</taxon>
        <taxon>Eurotiales</taxon>
        <taxon>Trichocomaceae</taxon>
        <taxon>Talaromyces</taxon>
        <taxon>Talaromyces sect. Talaromyces</taxon>
    </lineage>
</organism>
<evidence type="ECO:0000259" key="4">
    <source>
        <dbReference type="Pfam" id="PF01370"/>
    </source>
</evidence>
<dbReference type="VEuPathDB" id="FungiDB:TSTA_037300"/>
<name>B8M8J6_TALSN</name>
<feature type="domain" description="NAD-dependent epimerase/dehydratase" evidence="4">
    <location>
        <begin position="4"/>
        <end position="258"/>
    </location>
</feature>
<evidence type="ECO:0000256" key="1">
    <source>
        <dbReference type="ARBA" id="ARBA00023002"/>
    </source>
</evidence>
<keyword evidence="6" id="KW-1185">Reference proteome</keyword>
<dbReference type="HOGENOM" id="CLU_360226_0_0_1"/>
<accession>B8M8J6</accession>
<dbReference type="RefSeq" id="XP_002480943.1">
    <property type="nucleotide sequence ID" value="XM_002480898.1"/>
</dbReference>
<gene>
    <name evidence="5" type="ORF">TSTA_037300</name>
</gene>
<dbReference type="Proteomes" id="UP000001745">
    <property type="component" value="Unassembled WGS sequence"/>
</dbReference>
<feature type="region of interest" description="Disordered" evidence="3">
    <location>
        <begin position="461"/>
        <end position="497"/>
    </location>
</feature>
<dbReference type="Pfam" id="PF01370">
    <property type="entry name" value="Epimerase"/>
    <property type="match status" value="1"/>
</dbReference>
<dbReference type="PANTHER" id="PTHR28058:SF1">
    <property type="entry name" value="SMALL RIBOSOMAL SUBUNIT PROTEIN BS1M"/>
    <property type="match status" value="1"/>
</dbReference>
<evidence type="ECO:0000313" key="6">
    <source>
        <dbReference type="Proteomes" id="UP000001745"/>
    </source>
</evidence>
<feature type="compositionally biased region" description="Basic and acidic residues" evidence="3">
    <location>
        <begin position="469"/>
        <end position="485"/>
    </location>
</feature>
<dbReference type="CDD" id="cd05227">
    <property type="entry name" value="AR_SDR_e"/>
    <property type="match status" value="1"/>
</dbReference>
<dbReference type="InterPro" id="IPR036291">
    <property type="entry name" value="NAD(P)-bd_dom_sf"/>
</dbReference>
<dbReference type="GeneID" id="8100575"/>
<evidence type="ECO:0000256" key="2">
    <source>
        <dbReference type="ARBA" id="ARBA00023445"/>
    </source>
</evidence>
<dbReference type="InterPro" id="IPR016712">
    <property type="entry name" value="Rbsml_bS1m-like"/>
</dbReference>
<dbReference type="GO" id="GO:0003735">
    <property type="term" value="F:structural constituent of ribosome"/>
    <property type="evidence" value="ECO:0007669"/>
    <property type="project" value="TreeGrafter"/>
</dbReference>
<comment type="similarity">
    <text evidence="2">Belongs to the NAD(P)-dependent epimerase/dehydratase family. Dihydroflavonol-4-reductase subfamily.</text>
</comment>
<dbReference type="GO" id="GO:0005763">
    <property type="term" value="C:mitochondrial small ribosomal subunit"/>
    <property type="evidence" value="ECO:0007669"/>
    <property type="project" value="TreeGrafter"/>
</dbReference>
<dbReference type="PhylomeDB" id="B8M8J6"/>
<dbReference type="OMA" id="DYYEANA"/>
<dbReference type="OrthoDB" id="2735536at2759"/>
<dbReference type="FunFam" id="3.40.50.720:FF:000191">
    <property type="entry name" value="Methylglyoxal reductase (NADPH-dependent)"/>
    <property type="match status" value="1"/>
</dbReference>
<dbReference type="GO" id="GO:0016491">
    <property type="term" value="F:oxidoreductase activity"/>
    <property type="evidence" value="ECO:0007669"/>
    <property type="project" value="UniProtKB-KW"/>
</dbReference>
<feature type="compositionally biased region" description="Polar residues" evidence="3">
    <location>
        <begin position="759"/>
        <end position="777"/>
    </location>
</feature>
<evidence type="ECO:0000313" key="5">
    <source>
        <dbReference type="EMBL" id="EED20509.1"/>
    </source>
</evidence>
<dbReference type="Gene3D" id="3.40.50.720">
    <property type="entry name" value="NAD(P)-binding Rossmann-like Domain"/>
    <property type="match status" value="1"/>
</dbReference>
<keyword evidence="1" id="KW-0560">Oxidoreductase</keyword>
<dbReference type="EMBL" id="EQ962654">
    <property type="protein sequence ID" value="EED20509.1"/>
    <property type="molecule type" value="Genomic_DNA"/>
</dbReference>
<dbReference type="Pfam" id="PF11709">
    <property type="entry name" value="Mit_ribos_Mrp51"/>
    <property type="match status" value="1"/>
</dbReference>
<dbReference type="AlphaFoldDB" id="B8M8J6"/>
<dbReference type="GO" id="GO:0070124">
    <property type="term" value="P:mitochondrial translational initiation"/>
    <property type="evidence" value="ECO:0007669"/>
    <property type="project" value="TreeGrafter"/>
</dbReference>
<dbReference type="SUPFAM" id="SSF51735">
    <property type="entry name" value="NAD(P)-binding Rossmann-fold domains"/>
    <property type="match status" value="1"/>
</dbReference>
<dbReference type="InterPro" id="IPR001509">
    <property type="entry name" value="Epimerase_deHydtase"/>
</dbReference>
<dbReference type="STRING" id="441959.B8M8J6"/>
<dbReference type="eggNOG" id="KOG1502">
    <property type="taxonomic scope" value="Eukaryota"/>
</dbReference>
<evidence type="ECO:0000256" key="3">
    <source>
        <dbReference type="SAM" id="MobiDB-lite"/>
    </source>
</evidence>
<dbReference type="InParanoid" id="B8M8J6"/>
<protein>
    <recommendedName>
        <fullName evidence="4">NAD-dependent epimerase/dehydratase domain-containing protein</fullName>
    </recommendedName>
</protein>
<dbReference type="PANTHER" id="PTHR28058">
    <property type="entry name" value="37S RIBOSOMAL PROTEIN MRP51, MITOCHONDRIAL"/>
    <property type="match status" value="1"/>
</dbReference>
<sequence>MVKVFLTGGSGFIAAHVLNILIEHGFEVVTTVRSKEKGDKILEAYPNLSKDKLSYVIVEDIAKEGAFDEALKSGPAFDYVIHTASPFHYNFTDPVKEILDPAINGTTGILKAIKSYVPSVKRVVITSSFAAITHAPNHLKLYDESVWNPVTYEEATKDNKFTTYRASKTFAERAAWEFVEKEKPNFDLATINPPFVFGPVIGYLNSLDNLNTSNQLITDFALGKKKDDTKPTESVQWVDVRDVALAHVKAIEVAEAGGKRFFTTAGFLTNKDLVDTIRETQPKYASNLPTYENVGEVSYPFDYDNSRVRNVLGVQFKSIKESVGDTLASLVKVGFSHKYTAMATSKLSPTANLLRNSRLFALPSALAPPPRPVTSKIVNESASATLPHPTRAAIETPPAALYQGDWGLKRALPAKSTIERSSKPVIRVNALDTFEHVTDFDSAGDHTMTLMKFQELHLPVSLPPPARKSRADIGRRHESPFESRVDNVSASEGAKERGAQLYRQSGPWLGGQSEIQFQAYLHSLRRRRPELLKQLREQYENKLTVERRKKAQDEGGLDADQTIEPVKVTDEEFQTWLKRLRTDKRLAGPELSRLLDLHTLSSDIPSMYLGRSDYYEANANKLASIDYASQGPPRTHPSAGLAYTRSGAIISNHPLYGPQQAMRPVEARVLAAKTRKRRYKRRPVLGVAGIAYEDEHDGTEDHLRGVEYLDPSIPGGGRVWVSPKRVSISSQGTINLEATRAERDLLAPYGVSNYEPKRTTNISQAAQSTQRSVPQLD</sequence>
<reference evidence="6" key="1">
    <citation type="journal article" date="2015" name="Genome Announc.">
        <title>Genome sequence of the AIDS-associated pathogen Penicillium marneffei (ATCC18224) and its near taxonomic relative Talaromyces stipitatus (ATCC10500).</title>
        <authorList>
            <person name="Nierman W.C."/>
            <person name="Fedorova-Abrams N.D."/>
            <person name="Andrianopoulos A."/>
        </authorList>
    </citation>
    <scope>NUCLEOTIDE SEQUENCE [LARGE SCALE GENOMIC DNA]</scope>
    <source>
        <strain evidence="6">ATCC 10500 / CBS 375.48 / QM 6759 / NRRL 1006</strain>
    </source>
</reference>